<sequence length="220" mass="22468">MEGCGRYLRNGGLRGIGRCANVEARGQMPRSAPGACGAGGRRGGGGRGGRDGEGSRSSGGGSVVQGLWSSLVAAQGGGSVSGSTGEEEQEDEDDMSSDEGSAEPSWAPANWATGGRRLGRLARSTPQSAKQLSSAKIEWDTIRGAHGRGGVGSCRHVDGTGRQPADSWCELTICTGNSHSSGALGAETGRSTGSADYLAMEEQPNVEWRQLRAQSGSINS</sequence>
<feature type="compositionally biased region" description="Gly residues" evidence="1">
    <location>
        <begin position="36"/>
        <end position="47"/>
    </location>
</feature>
<dbReference type="EMBL" id="HBGU01048537">
    <property type="protein sequence ID" value="CAD9487904.1"/>
    <property type="molecule type" value="Transcribed_RNA"/>
</dbReference>
<accession>A0A7S2MK24</accession>
<feature type="region of interest" description="Disordered" evidence="1">
    <location>
        <begin position="25"/>
        <end position="114"/>
    </location>
</feature>
<proteinExistence type="predicted"/>
<dbReference type="AlphaFoldDB" id="A0A7S2MK24"/>
<evidence type="ECO:0000256" key="1">
    <source>
        <dbReference type="SAM" id="MobiDB-lite"/>
    </source>
</evidence>
<feature type="compositionally biased region" description="Acidic residues" evidence="1">
    <location>
        <begin position="85"/>
        <end position="101"/>
    </location>
</feature>
<organism evidence="2">
    <name type="scientific">Haptolina brevifila</name>
    <dbReference type="NCBI Taxonomy" id="156173"/>
    <lineage>
        <taxon>Eukaryota</taxon>
        <taxon>Haptista</taxon>
        <taxon>Haptophyta</taxon>
        <taxon>Prymnesiophyceae</taxon>
        <taxon>Prymnesiales</taxon>
        <taxon>Prymnesiaceae</taxon>
        <taxon>Haptolina</taxon>
    </lineage>
</organism>
<name>A0A7S2MK24_9EUKA</name>
<protein>
    <submittedName>
        <fullName evidence="2">Uncharacterized protein</fullName>
    </submittedName>
</protein>
<gene>
    <name evidence="2" type="ORF">CBRE1094_LOCUS26457</name>
</gene>
<reference evidence="2" key="1">
    <citation type="submission" date="2021-01" db="EMBL/GenBank/DDBJ databases">
        <authorList>
            <person name="Corre E."/>
            <person name="Pelletier E."/>
            <person name="Niang G."/>
            <person name="Scheremetjew M."/>
            <person name="Finn R."/>
            <person name="Kale V."/>
            <person name="Holt S."/>
            <person name="Cochrane G."/>
            <person name="Meng A."/>
            <person name="Brown T."/>
            <person name="Cohen L."/>
        </authorList>
    </citation>
    <scope>NUCLEOTIDE SEQUENCE</scope>
    <source>
        <strain evidence="2">UTEX LB 985</strain>
    </source>
</reference>
<evidence type="ECO:0000313" key="2">
    <source>
        <dbReference type="EMBL" id="CAD9487904.1"/>
    </source>
</evidence>